<gene>
    <name evidence="8" type="ORF">LH706_07060</name>
</gene>
<evidence type="ECO:0000256" key="4">
    <source>
        <dbReference type="ARBA" id="ARBA00023004"/>
    </source>
</evidence>
<evidence type="ECO:0000256" key="6">
    <source>
        <dbReference type="SAM" id="Phobius"/>
    </source>
</evidence>
<proteinExistence type="predicted"/>
<dbReference type="Gene3D" id="3.20.20.70">
    <property type="entry name" value="Aldolase class I"/>
    <property type="match status" value="1"/>
</dbReference>
<keyword evidence="6" id="KW-0472">Membrane</keyword>
<dbReference type="InterPro" id="IPR013785">
    <property type="entry name" value="Aldolase_TIM"/>
</dbReference>
<dbReference type="SUPFAM" id="SSF102114">
    <property type="entry name" value="Radical SAM enzymes"/>
    <property type="match status" value="1"/>
</dbReference>
<dbReference type="InterPro" id="IPR050377">
    <property type="entry name" value="Radical_SAM_PqqE_MftC-like"/>
</dbReference>
<protein>
    <submittedName>
        <fullName evidence="8">Radical SAM protein</fullName>
    </submittedName>
</protein>
<dbReference type="PANTHER" id="PTHR11228:SF34">
    <property type="entry name" value="TUNGSTEN-CONTAINING ALDEHYDE FERREDOXIN OXIDOREDUCTASE COFACTOR MODIFYING PROTEIN"/>
    <property type="match status" value="1"/>
</dbReference>
<keyword evidence="4" id="KW-0408">Iron</keyword>
<dbReference type="PROSITE" id="PS51918">
    <property type="entry name" value="RADICAL_SAM"/>
    <property type="match status" value="1"/>
</dbReference>
<accession>A0ABY6NFW1</accession>
<evidence type="ECO:0000256" key="1">
    <source>
        <dbReference type="ARBA" id="ARBA00001966"/>
    </source>
</evidence>
<dbReference type="Pfam" id="PF04055">
    <property type="entry name" value="Radical_SAM"/>
    <property type="match status" value="1"/>
</dbReference>
<keyword evidence="5" id="KW-0411">Iron-sulfur</keyword>
<evidence type="ECO:0000313" key="8">
    <source>
        <dbReference type="EMBL" id="UZF16195.1"/>
    </source>
</evidence>
<evidence type="ECO:0000256" key="3">
    <source>
        <dbReference type="ARBA" id="ARBA00022723"/>
    </source>
</evidence>
<name>A0ABY6NFW1_RALSL</name>
<organism evidence="8">
    <name type="scientific">Ralstonia solanacearum</name>
    <name type="common">Pseudomonas solanacearum</name>
    <dbReference type="NCBI Taxonomy" id="305"/>
    <lineage>
        <taxon>Bacteria</taxon>
        <taxon>Pseudomonadati</taxon>
        <taxon>Pseudomonadota</taxon>
        <taxon>Betaproteobacteria</taxon>
        <taxon>Burkholderiales</taxon>
        <taxon>Burkholderiaceae</taxon>
        <taxon>Ralstonia</taxon>
        <taxon>Ralstonia solanacearum species complex</taxon>
    </lineage>
</organism>
<feature type="domain" description="Radical SAM core" evidence="7">
    <location>
        <begin position="13"/>
        <end position="227"/>
    </location>
</feature>
<dbReference type="InterPro" id="IPR007197">
    <property type="entry name" value="rSAM"/>
</dbReference>
<keyword evidence="3" id="KW-0479">Metal-binding</keyword>
<feature type="transmembrane region" description="Helical" evidence="6">
    <location>
        <begin position="581"/>
        <end position="601"/>
    </location>
</feature>
<dbReference type="PANTHER" id="PTHR11228">
    <property type="entry name" value="RADICAL SAM DOMAIN PROTEIN"/>
    <property type="match status" value="1"/>
</dbReference>
<feature type="transmembrane region" description="Helical" evidence="6">
    <location>
        <begin position="555"/>
        <end position="574"/>
    </location>
</feature>
<evidence type="ECO:0000256" key="2">
    <source>
        <dbReference type="ARBA" id="ARBA00022691"/>
    </source>
</evidence>
<dbReference type="InterPro" id="IPR058240">
    <property type="entry name" value="rSAM_sf"/>
</dbReference>
<sequence length="724" mass="78573">MAIPDYIDRRVLSVFPDSLTIIPTYRCNAQCEQCCFESNPRIRTRLSLDDIKRSIDAAVDRFENLKLIVFSGGEVFLLKEDLFEAVAYAAKKGLLTRCVTNAFWGRKPAHAQAVADRLQSCGVAEINISTGMDHQRWVPFASVEHAVEALVGKDIFTLVTVERDSEASDCFAQATQSDVFQAALRSKPLKFSLQCNSWMPFNDRYVQRGKPAGLAALTQGCSQIFHNLVVTPREELAVCCGLTFEHIDELKVGSLASRSMGDLFEDTFRDFLKIWIHMDGPGDILRKLFGEAINDELSGVHHICQACAILHQHPEVRRALQERYHEFVPDVIARFNLRIAFRQHEKALASGRGQSWKRRRILGAIAGMVGLPGAASGTSLYGTPASIGPAKSAYPSDPLRLVLDADKLPPAISGALTSFGGVWERVLTNADEKARFQRDPAAYLQANGIPESVLGARDQEIRLLLAICDERVLSASIRGDYAGFLGELSRLAVIRSGPPSILKKRVLEVLRSGGAMLRRGGVDVRTNDIQDISALAADDELKFIYSQIAPSIDQVAVAAVPVAIAAIVVTYVSVATTVTVAILAGVYISVAVATAVVASGGNTCGTSSDALFAGPVTAPISKGTSRSEAQRAVEHAFAERALLAKRMLALDPAYFASAQQAARVARLLNQDQFLLETNRQLVRDEVDAFVAAAEKIGVLTIPAATRQSVVEAMQNISLRAAALM</sequence>
<evidence type="ECO:0000259" key="7">
    <source>
        <dbReference type="PROSITE" id="PS51918"/>
    </source>
</evidence>
<keyword evidence="6" id="KW-1133">Transmembrane helix</keyword>
<evidence type="ECO:0000256" key="5">
    <source>
        <dbReference type="ARBA" id="ARBA00023014"/>
    </source>
</evidence>
<dbReference type="EMBL" id="CP085043">
    <property type="protein sequence ID" value="UZF16195.1"/>
    <property type="molecule type" value="Genomic_DNA"/>
</dbReference>
<keyword evidence="2" id="KW-0949">S-adenosyl-L-methionine</keyword>
<comment type="cofactor">
    <cofactor evidence="1">
        <name>[4Fe-4S] cluster</name>
        <dbReference type="ChEBI" id="CHEBI:49883"/>
    </cofactor>
</comment>
<reference evidence="8" key="1">
    <citation type="submission" date="2021-10" db="EMBL/GenBank/DDBJ databases">
        <title>Complete genome sequences of five Ralstonia solancearum strains isolated from sunflower.</title>
        <authorList>
            <person name="She X."/>
            <person name="He Z."/>
        </authorList>
    </citation>
    <scope>NUCLEOTIDE SEQUENCE</scope>
    <source>
        <strain evidence="8">RS638</strain>
    </source>
</reference>
<dbReference type="SFLD" id="SFLDS00029">
    <property type="entry name" value="Radical_SAM"/>
    <property type="match status" value="1"/>
</dbReference>
<keyword evidence="6" id="KW-0812">Transmembrane</keyword>